<dbReference type="EMBL" id="LJGW01000271">
    <property type="protein sequence ID" value="OEV10793.1"/>
    <property type="molecule type" value="Genomic_DNA"/>
</dbReference>
<name>A0A1E7L446_9ACTN</name>
<dbReference type="Pfam" id="PF02627">
    <property type="entry name" value="CMD"/>
    <property type="match status" value="1"/>
</dbReference>
<dbReference type="PANTHER" id="PTHR34846">
    <property type="entry name" value="4-CARBOXYMUCONOLACTONE DECARBOXYLASE FAMILY PROTEIN (AFU_ORTHOLOGUE AFUA_6G11590)"/>
    <property type="match status" value="1"/>
</dbReference>
<keyword evidence="3" id="KW-1185">Reference proteome</keyword>
<dbReference type="SUPFAM" id="SSF69118">
    <property type="entry name" value="AhpD-like"/>
    <property type="match status" value="1"/>
</dbReference>
<dbReference type="GO" id="GO:0051920">
    <property type="term" value="F:peroxiredoxin activity"/>
    <property type="evidence" value="ECO:0007669"/>
    <property type="project" value="InterPro"/>
</dbReference>
<accession>A0A1E7L446</accession>
<gene>
    <name evidence="2" type="ORF">AN218_15980</name>
</gene>
<dbReference type="AlphaFoldDB" id="A0A1E7L446"/>
<feature type="domain" description="Carboxymuconolactone decarboxylase-like" evidence="1">
    <location>
        <begin position="58"/>
        <end position="136"/>
    </location>
</feature>
<dbReference type="InterPro" id="IPR003779">
    <property type="entry name" value="CMD-like"/>
</dbReference>
<dbReference type="InterPro" id="IPR029032">
    <property type="entry name" value="AhpD-like"/>
</dbReference>
<dbReference type="Proteomes" id="UP000176005">
    <property type="component" value="Unassembled WGS sequence"/>
</dbReference>
<sequence>MSPSVRLPRLTPEELTPDQDTLYRTIVGGPRQQHASFFPVADEEGVLSGPYRAMLLSPGVGTALERLGVAVRYRSELPLWARELAILTVAVHTDCPVEWRAHEELARSSGVPEETIRSLHTETPVLSGPEARAVYGFVTGLLRENRVAESTFREVESLWSTAGVFELVVTAGYYQIIAFVNNAFEV</sequence>
<reference evidence="2 3" key="1">
    <citation type="journal article" date="2016" name="Front. Microbiol.">
        <title>Comparative Genomics Analysis of Streptomyces Species Reveals Their Adaptation to the Marine Environment and Their Diversity at the Genomic Level.</title>
        <authorList>
            <person name="Tian X."/>
            <person name="Zhang Z."/>
            <person name="Yang T."/>
            <person name="Chen M."/>
            <person name="Li J."/>
            <person name="Chen F."/>
            <person name="Yang J."/>
            <person name="Li W."/>
            <person name="Zhang B."/>
            <person name="Zhang Z."/>
            <person name="Wu J."/>
            <person name="Zhang C."/>
            <person name="Long L."/>
            <person name="Xiao J."/>
        </authorList>
    </citation>
    <scope>NUCLEOTIDE SEQUENCE [LARGE SCALE GENOMIC DNA]</scope>
    <source>
        <strain evidence="2 3">SCSIO 10429</strain>
    </source>
</reference>
<evidence type="ECO:0000259" key="1">
    <source>
        <dbReference type="Pfam" id="PF02627"/>
    </source>
</evidence>
<proteinExistence type="predicted"/>
<evidence type="ECO:0000313" key="2">
    <source>
        <dbReference type="EMBL" id="OEV10793.1"/>
    </source>
</evidence>
<organism evidence="2 3">
    <name type="scientific">Streptomyces nanshensis</name>
    <dbReference type="NCBI Taxonomy" id="518642"/>
    <lineage>
        <taxon>Bacteria</taxon>
        <taxon>Bacillati</taxon>
        <taxon>Actinomycetota</taxon>
        <taxon>Actinomycetes</taxon>
        <taxon>Kitasatosporales</taxon>
        <taxon>Streptomycetaceae</taxon>
        <taxon>Streptomyces</taxon>
    </lineage>
</organism>
<evidence type="ECO:0000313" key="3">
    <source>
        <dbReference type="Proteomes" id="UP000176005"/>
    </source>
</evidence>
<protein>
    <recommendedName>
        <fullName evidence="1">Carboxymuconolactone decarboxylase-like domain-containing protein</fullName>
    </recommendedName>
</protein>
<dbReference type="Gene3D" id="1.20.1290.10">
    <property type="entry name" value="AhpD-like"/>
    <property type="match status" value="1"/>
</dbReference>
<comment type="caution">
    <text evidence="2">The sequence shown here is derived from an EMBL/GenBank/DDBJ whole genome shotgun (WGS) entry which is preliminary data.</text>
</comment>
<dbReference type="PANTHER" id="PTHR34846:SF11">
    <property type="entry name" value="4-CARBOXYMUCONOLACTONE DECARBOXYLASE FAMILY PROTEIN (AFU_ORTHOLOGUE AFUA_6G11590)"/>
    <property type="match status" value="1"/>
</dbReference>